<comment type="caution">
    <text evidence="1">The sequence shown here is derived from an EMBL/GenBank/DDBJ whole genome shotgun (WGS) entry which is preliminary data.</text>
</comment>
<keyword evidence="2" id="KW-1185">Reference proteome</keyword>
<dbReference type="EMBL" id="JAQQWI010000004">
    <property type="protein sequence ID" value="KAK8036582.1"/>
    <property type="molecule type" value="Genomic_DNA"/>
</dbReference>
<proteinExistence type="predicted"/>
<reference evidence="1 2" key="1">
    <citation type="submission" date="2023-01" db="EMBL/GenBank/DDBJ databases">
        <title>Analysis of 21 Apiospora genomes using comparative genomics revels a genus with tremendous synthesis potential of carbohydrate active enzymes and secondary metabolites.</title>
        <authorList>
            <person name="Sorensen T."/>
        </authorList>
    </citation>
    <scope>NUCLEOTIDE SEQUENCE [LARGE SCALE GENOMIC DNA]</scope>
    <source>
        <strain evidence="1 2">CBS 20057</strain>
    </source>
</reference>
<accession>A0ABR1SQL3</accession>
<gene>
    <name evidence="1" type="ORF">PG991_001719</name>
</gene>
<organism evidence="1 2">
    <name type="scientific">Apiospora marii</name>
    <dbReference type="NCBI Taxonomy" id="335849"/>
    <lineage>
        <taxon>Eukaryota</taxon>
        <taxon>Fungi</taxon>
        <taxon>Dikarya</taxon>
        <taxon>Ascomycota</taxon>
        <taxon>Pezizomycotina</taxon>
        <taxon>Sordariomycetes</taxon>
        <taxon>Xylariomycetidae</taxon>
        <taxon>Amphisphaeriales</taxon>
        <taxon>Apiosporaceae</taxon>
        <taxon>Apiospora</taxon>
    </lineage>
</organism>
<dbReference type="Proteomes" id="UP001396898">
    <property type="component" value="Unassembled WGS sequence"/>
</dbReference>
<name>A0ABR1SQL3_9PEZI</name>
<sequence>MLVAKFLKQNDYKTSADEVMAAARQALETGLGELQASKTVRLYWSATQLGRQMQDTDTKEQAERVLEKVWLSDEEYEKNKHKVEQLQKIWIQRCHQPGIGAAARQYAVLLSAWG</sequence>
<protein>
    <submittedName>
        <fullName evidence="1">Uncharacterized protein</fullName>
    </submittedName>
</protein>
<evidence type="ECO:0000313" key="2">
    <source>
        <dbReference type="Proteomes" id="UP001396898"/>
    </source>
</evidence>
<evidence type="ECO:0000313" key="1">
    <source>
        <dbReference type="EMBL" id="KAK8036582.1"/>
    </source>
</evidence>